<reference evidence="3 4" key="1">
    <citation type="submission" date="2024-10" db="EMBL/GenBank/DDBJ databases">
        <title>Updated reference genomes for cyclostephanoid diatoms.</title>
        <authorList>
            <person name="Roberts W.R."/>
            <person name="Alverson A.J."/>
        </authorList>
    </citation>
    <scope>NUCLEOTIDE SEQUENCE [LARGE SCALE GENOMIC DNA]</scope>
    <source>
        <strain evidence="3 4">AJA228-03</strain>
    </source>
</reference>
<dbReference type="Pfam" id="PF00856">
    <property type="entry name" value="SET"/>
    <property type="match status" value="1"/>
</dbReference>
<gene>
    <name evidence="3" type="ORF">ACHAXA_008691</name>
</gene>
<name>A0ABD3R1K2_9STRA</name>
<proteinExistence type="predicted"/>
<dbReference type="PANTHER" id="PTHR13271">
    <property type="entry name" value="UNCHARACTERIZED PUTATIVE METHYLTRANSFERASE"/>
    <property type="match status" value="1"/>
</dbReference>
<dbReference type="InterPro" id="IPR046341">
    <property type="entry name" value="SET_dom_sf"/>
</dbReference>
<organism evidence="3 4">
    <name type="scientific">Cyclostephanos tholiformis</name>
    <dbReference type="NCBI Taxonomy" id="382380"/>
    <lineage>
        <taxon>Eukaryota</taxon>
        <taxon>Sar</taxon>
        <taxon>Stramenopiles</taxon>
        <taxon>Ochrophyta</taxon>
        <taxon>Bacillariophyta</taxon>
        <taxon>Coscinodiscophyceae</taxon>
        <taxon>Thalassiosirophycidae</taxon>
        <taxon>Stephanodiscales</taxon>
        <taxon>Stephanodiscaceae</taxon>
        <taxon>Cyclostephanos</taxon>
    </lineage>
</organism>
<evidence type="ECO:0000313" key="4">
    <source>
        <dbReference type="Proteomes" id="UP001530377"/>
    </source>
</evidence>
<dbReference type="InterPro" id="IPR050600">
    <property type="entry name" value="SETD3_SETD6_MTase"/>
</dbReference>
<dbReference type="EMBL" id="JALLPB020000782">
    <property type="protein sequence ID" value="KAL3806562.1"/>
    <property type="molecule type" value="Genomic_DNA"/>
</dbReference>
<dbReference type="AlphaFoldDB" id="A0ABD3R1K2"/>
<dbReference type="CDD" id="cd10527">
    <property type="entry name" value="SET_LSMT"/>
    <property type="match status" value="1"/>
</dbReference>
<dbReference type="SUPFAM" id="SSF82199">
    <property type="entry name" value="SET domain"/>
    <property type="match status" value="1"/>
</dbReference>
<evidence type="ECO:0000256" key="1">
    <source>
        <dbReference type="SAM" id="SignalP"/>
    </source>
</evidence>
<dbReference type="PANTHER" id="PTHR13271:SF143">
    <property type="entry name" value="SET DOMAIN-CONTAINING PROTEIN"/>
    <property type="match status" value="1"/>
</dbReference>
<feature type="chain" id="PRO_5044746618" description="SET domain-containing protein" evidence="1">
    <location>
        <begin position="38"/>
        <end position="462"/>
    </location>
</feature>
<evidence type="ECO:0000313" key="3">
    <source>
        <dbReference type="EMBL" id="KAL3806562.1"/>
    </source>
</evidence>
<dbReference type="Proteomes" id="UP001530377">
    <property type="component" value="Unassembled WGS sequence"/>
</dbReference>
<dbReference type="Gene3D" id="3.90.1410.10">
    <property type="entry name" value="set domain protein methyltransferase, domain 1"/>
    <property type="match status" value="1"/>
</dbReference>
<feature type="non-terminal residue" evidence="3">
    <location>
        <position position="1"/>
    </location>
</feature>
<dbReference type="InterPro" id="IPR001214">
    <property type="entry name" value="SET_dom"/>
</dbReference>
<accession>A0ABD3R1K2</accession>
<comment type="caution">
    <text evidence="3">The sequence shown here is derived from an EMBL/GenBank/DDBJ whole genome shotgun (WGS) entry which is preliminary data.</text>
</comment>
<feature type="domain" description="SET" evidence="2">
    <location>
        <begin position="84"/>
        <end position="302"/>
    </location>
</feature>
<evidence type="ECO:0000259" key="2">
    <source>
        <dbReference type="PROSITE" id="PS50280"/>
    </source>
</evidence>
<feature type="signal peptide" evidence="1">
    <location>
        <begin position="1"/>
        <end position="37"/>
    </location>
</feature>
<sequence length="462" mass="52314">SSSSSSSSHRIIGGNNPKSRTILVVLLASLLILSSLASSSVVNADEATCADSGTTAAVDDDEDDDPITARLLDWLRENGAYINEKLIVRRVDPNDVTSPRGVFATDDIDVGETVCAIPWNLMIKPSEGVNPNISTDDDCLTLDATYDAIRGGDRGEITPYARYLLAQPRDYLPSFWSEAARDLLGQMLRSTRANHLTKSDQLPPRGVDDLITRDVMDWCDIPSERMSDPLFRQAVMLVKARADYHYMVPFYDMMNHHNGRHNTAHKYNPYGGHGDGVIKENGYEMITTRKIKKSEEVYNSYNRCIICDTYVDHVGTPEIFYNWGFVEDMPQRWLFDFARVKFDLNWRNDDDGEPTGDLVATFLVPPSERGIALLQEELDRLSSFETIRDTDPKDRGIPASEWMSLWQYYDALSNALRVAVHQSRDGNMTDEVWKLDDNWWVKDGALTADNYEDHYVYPIINA</sequence>
<keyword evidence="4" id="KW-1185">Reference proteome</keyword>
<dbReference type="PROSITE" id="PS50280">
    <property type="entry name" value="SET"/>
    <property type="match status" value="1"/>
</dbReference>
<protein>
    <recommendedName>
        <fullName evidence="2">SET domain-containing protein</fullName>
    </recommendedName>
</protein>
<keyword evidence="1" id="KW-0732">Signal</keyword>